<evidence type="ECO:0000313" key="2">
    <source>
        <dbReference type="EMBL" id="EGY80022.1"/>
    </source>
</evidence>
<keyword evidence="2" id="KW-0456">Lyase</keyword>
<dbReference type="InterPro" id="IPR005801">
    <property type="entry name" value="ADC_synthase"/>
</dbReference>
<dbReference type="Proteomes" id="UP000003422">
    <property type="component" value="Unassembled WGS sequence"/>
</dbReference>
<organism evidence="2 3">
    <name type="scientific">Peptoniphilus indolicus ATCC 29427</name>
    <dbReference type="NCBI Taxonomy" id="997350"/>
    <lineage>
        <taxon>Bacteria</taxon>
        <taxon>Bacillati</taxon>
        <taxon>Bacillota</taxon>
        <taxon>Tissierellia</taxon>
        <taxon>Tissierellales</taxon>
        <taxon>Peptoniphilaceae</taxon>
        <taxon>Peptoniphilus</taxon>
    </lineage>
</organism>
<feature type="domain" description="Chorismate-utilising enzyme C-terminal" evidence="1">
    <location>
        <begin position="3"/>
        <end position="224"/>
    </location>
</feature>
<comment type="caution">
    <text evidence="2">The sequence shown here is derived from an EMBL/GenBank/DDBJ whole genome shotgun (WGS) entry which is preliminary data.</text>
</comment>
<reference evidence="2 3" key="1">
    <citation type="submission" date="2011-06" db="EMBL/GenBank/DDBJ databases">
        <authorList>
            <person name="Muzny D."/>
            <person name="Qin X."/>
            <person name="Deng J."/>
            <person name="Jiang H."/>
            <person name="Liu Y."/>
            <person name="Qu J."/>
            <person name="Song X.-Z."/>
            <person name="Zhang L."/>
            <person name="Thornton R."/>
            <person name="Coyle M."/>
            <person name="Francisco L."/>
            <person name="Jackson L."/>
            <person name="Javaid M."/>
            <person name="Korchina V."/>
            <person name="Kovar C."/>
            <person name="Mata R."/>
            <person name="Mathew T."/>
            <person name="Ngo R."/>
            <person name="Nguyen L."/>
            <person name="Nguyen N."/>
            <person name="Okwuonu G."/>
            <person name="Ongeri F."/>
            <person name="Pham C."/>
            <person name="Simmons D."/>
            <person name="Wilczek-Boney K."/>
            <person name="Hale W."/>
            <person name="Jakkamsetti A."/>
            <person name="Pham P."/>
            <person name="Ruth R."/>
            <person name="San Lucas F."/>
            <person name="Warren J."/>
            <person name="Zhang J."/>
            <person name="Zhao Z."/>
            <person name="Zhou C."/>
            <person name="Zhu D."/>
            <person name="Lee S."/>
            <person name="Bess C."/>
            <person name="Blankenburg K."/>
            <person name="Forbes L."/>
            <person name="Fu Q."/>
            <person name="Gubbala S."/>
            <person name="Hirani K."/>
            <person name="Jayaseelan J.C."/>
            <person name="Lara F."/>
            <person name="Munidasa M."/>
            <person name="Palculict T."/>
            <person name="Patil S."/>
            <person name="Pu L.-L."/>
            <person name="Saada N."/>
            <person name="Tang L."/>
            <person name="Weissenberger G."/>
            <person name="Zhu Y."/>
            <person name="Hemphill L."/>
            <person name="Shang Y."/>
            <person name="Youmans B."/>
            <person name="Ayvaz T."/>
            <person name="Ross M."/>
            <person name="Santibanez J."/>
            <person name="Aqrawi P."/>
            <person name="Gross S."/>
            <person name="Joshi V."/>
            <person name="Fowler G."/>
            <person name="Nazareth L."/>
            <person name="Reid J."/>
            <person name="Worley K."/>
            <person name="Petrosino J."/>
            <person name="Highlander S."/>
            <person name="Gibbs R."/>
        </authorList>
    </citation>
    <scope>NUCLEOTIDE SEQUENCE [LARGE SCALE GENOMIC DNA]</scope>
    <source>
        <strain evidence="2 3">ATCC 29427</strain>
    </source>
</reference>
<gene>
    <name evidence="2" type="primary">pabB</name>
    <name evidence="2" type="ORF">HMPREF9129_0877</name>
</gene>
<dbReference type="InterPro" id="IPR015890">
    <property type="entry name" value="Chorismate_C"/>
</dbReference>
<keyword evidence="3" id="KW-1185">Reference proteome</keyword>
<dbReference type="EMBL" id="AGBB01000076">
    <property type="protein sequence ID" value="EGY80022.1"/>
    <property type="molecule type" value="Genomic_DNA"/>
</dbReference>
<dbReference type="eggNOG" id="COG0147">
    <property type="taxonomic scope" value="Bacteria"/>
</dbReference>
<dbReference type="PATRIC" id="fig|997350.3.peg.847"/>
<dbReference type="SUPFAM" id="SSF56322">
    <property type="entry name" value="ADC synthase"/>
    <property type="match status" value="1"/>
</dbReference>
<accession>G4D385</accession>
<sequence length="233" mass="26733">MKSDRDPYDLYINLRNINKADFMTYMDFGDYQILSSSPERFFKCKDRMVEARPIKGTIKRSADKEEDEKLKAELLNSEKNVSELLMIVDLMRNDLSLSCKYETVKAIENYRLESYESVHHLVATIVGELRDEEDIYSLIKNIFPGGSITGAPKLTAIEAIDKVEKYKRNVYTGSLGYISFNENSDLNILIRTILKKGEDCYFSGGGAVTWDSEVKDEYNESLQKSLKLIEALK</sequence>
<dbReference type="GO" id="GO:0016829">
    <property type="term" value="F:lyase activity"/>
    <property type="evidence" value="ECO:0007669"/>
    <property type="project" value="UniProtKB-KW"/>
</dbReference>
<evidence type="ECO:0000259" key="1">
    <source>
        <dbReference type="Pfam" id="PF00425"/>
    </source>
</evidence>
<dbReference type="InterPro" id="IPR019999">
    <property type="entry name" value="Anth_synth_I-like"/>
</dbReference>
<proteinExistence type="predicted"/>
<evidence type="ECO:0000313" key="3">
    <source>
        <dbReference type="Proteomes" id="UP000003422"/>
    </source>
</evidence>
<dbReference type="STRING" id="997350.HMPREF9129_0877"/>
<dbReference type="PANTHER" id="PTHR11236:SF9">
    <property type="entry name" value="ANTHRANILATE SYNTHASE COMPONENT 1"/>
    <property type="match status" value="1"/>
</dbReference>
<dbReference type="RefSeq" id="WP_004820669.1">
    <property type="nucleotide sequence ID" value="NZ_JH165061.1"/>
</dbReference>
<dbReference type="HOGENOM" id="CLU_006493_4_0_9"/>
<name>G4D385_9FIRM</name>
<protein>
    <submittedName>
        <fullName evidence="2">Para-aminobenzoate synthase</fullName>
        <ecNumber evidence="2">4.1.3.-</ecNumber>
    </submittedName>
</protein>
<dbReference type="PANTHER" id="PTHR11236">
    <property type="entry name" value="AMINOBENZOATE/ANTHRANILATE SYNTHASE"/>
    <property type="match status" value="1"/>
</dbReference>
<dbReference type="Gene3D" id="3.60.120.10">
    <property type="entry name" value="Anthranilate synthase"/>
    <property type="match status" value="1"/>
</dbReference>
<dbReference type="EC" id="4.1.3.-" evidence="2"/>
<dbReference type="PRINTS" id="PR00095">
    <property type="entry name" value="ANTSNTHASEI"/>
</dbReference>
<dbReference type="Pfam" id="PF00425">
    <property type="entry name" value="Chorismate_bind"/>
    <property type="match status" value="1"/>
</dbReference>
<dbReference type="GO" id="GO:0000162">
    <property type="term" value="P:L-tryptophan biosynthetic process"/>
    <property type="evidence" value="ECO:0007669"/>
    <property type="project" value="TreeGrafter"/>
</dbReference>
<dbReference type="AlphaFoldDB" id="G4D385"/>